<dbReference type="RefSeq" id="XP_017316197.1">
    <property type="nucleotide sequence ID" value="XM_017460708.3"/>
</dbReference>
<accession>A0A2D0QD20</accession>
<feature type="signal peptide" evidence="9">
    <location>
        <begin position="1"/>
        <end position="18"/>
    </location>
</feature>
<keyword evidence="10" id="KW-1185">Reference proteome</keyword>
<proteinExistence type="predicted"/>
<dbReference type="Proteomes" id="UP000221080">
    <property type="component" value="Chromosome 28"/>
</dbReference>
<evidence type="ECO:0000256" key="6">
    <source>
        <dbReference type="ARBA" id="ARBA00023180"/>
    </source>
</evidence>
<keyword evidence="5" id="KW-1015">Disulfide bond</keyword>
<keyword evidence="7" id="KW-0449">Lipoprotein</keyword>
<evidence type="ECO:0000256" key="2">
    <source>
        <dbReference type="ARBA" id="ARBA00022475"/>
    </source>
</evidence>
<evidence type="ECO:0000256" key="5">
    <source>
        <dbReference type="ARBA" id="ARBA00023157"/>
    </source>
</evidence>
<keyword evidence="6" id="KW-0325">Glycoprotein</keyword>
<evidence type="ECO:0000256" key="1">
    <source>
        <dbReference type="ARBA" id="ARBA00004236"/>
    </source>
</evidence>
<dbReference type="GO" id="GO:0045121">
    <property type="term" value="C:membrane raft"/>
    <property type="evidence" value="ECO:0007669"/>
    <property type="project" value="TreeGrafter"/>
</dbReference>
<feature type="chain" id="PRO_5013016951" evidence="9">
    <location>
        <begin position="19"/>
        <end position="151"/>
    </location>
</feature>
<dbReference type="AlphaFoldDB" id="A0A2D0QD20"/>
<dbReference type="KEGG" id="ipu:108260421"/>
<comment type="subcellular location">
    <subcellularLocation>
        <location evidence="1">Cell membrane</location>
    </subcellularLocation>
</comment>
<organism evidence="10 11">
    <name type="scientific">Ictalurus punctatus</name>
    <name type="common">Channel catfish</name>
    <name type="synonym">Silurus punctatus</name>
    <dbReference type="NCBI Taxonomy" id="7998"/>
    <lineage>
        <taxon>Eukaryota</taxon>
        <taxon>Metazoa</taxon>
        <taxon>Chordata</taxon>
        <taxon>Craniata</taxon>
        <taxon>Vertebrata</taxon>
        <taxon>Euteleostomi</taxon>
        <taxon>Actinopterygii</taxon>
        <taxon>Neopterygii</taxon>
        <taxon>Teleostei</taxon>
        <taxon>Ostariophysi</taxon>
        <taxon>Siluriformes</taxon>
        <taxon>Ictaluridae</taxon>
        <taxon>Ictalurus</taxon>
    </lineage>
</organism>
<dbReference type="GO" id="GO:0030425">
    <property type="term" value="C:dendrite"/>
    <property type="evidence" value="ECO:0007669"/>
    <property type="project" value="TreeGrafter"/>
</dbReference>
<dbReference type="GO" id="GO:0051894">
    <property type="term" value="P:positive regulation of focal adhesion assembly"/>
    <property type="evidence" value="ECO:0007669"/>
    <property type="project" value="TreeGrafter"/>
</dbReference>
<dbReference type="GO" id="GO:0009897">
    <property type="term" value="C:external side of plasma membrane"/>
    <property type="evidence" value="ECO:0007669"/>
    <property type="project" value="TreeGrafter"/>
</dbReference>
<evidence type="ECO:0000256" key="4">
    <source>
        <dbReference type="ARBA" id="ARBA00023136"/>
    </source>
</evidence>
<evidence type="ECO:0000256" key="7">
    <source>
        <dbReference type="ARBA" id="ARBA00023288"/>
    </source>
</evidence>
<reference evidence="10" key="1">
    <citation type="journal article" date="2016" name="Nat. Commun.">
        <title>The channel catfish genome sequence provides insights into the evolution of scale formation in teleosts.</title>
        <authorList>
            <person name="Liu Z."/>
            <person name="Liu S."/>
            <person name="Yao J."/>
            <person name="Bao L."/>
            <person name="Zhang J."/>
            <person name="Li Y."/>
            <person name="Jiang C."/>
            <person name="Sun L."/>
            <person name="Wang R."/>
            <person name="Zhang Y."/>
            <person name="Zhou T."/>
            <person name="Zeng Q."/>
            <person name="Fu Q."/>
            <person name="Gao S."/>
            <person name="Li N."/>
            <person name="Koren S."/>
            <person name="Jiang Y."/>
            <person name="Zimin A."/>
            <person name="Xu P."/>
            <person name="Phillippy A.M."/>
            <person name="Geng X."/>
            <person name="Song L."/>
            <person name="Sun F."/>
            <person name="Li C."/>
            <person name="Wang X."/>
            <person name="Chen A."/>
            <person name="Jin Y."/>
            <person name="Yuan Z."/>
            <person name="Yang Y."/>
            <person name="Tan S."/>
            <person name="Peatman E."/>
            <person name="Lu J."/>
            <person name="Qin Z."/>
            <person name="Dunham R."/>
            <person name="Li Z."/>
            <person name="Sonstegard T."/>
            <person name="Feng J."/>
            <person name="Danzmann R.G."/>
            <person name="Schroeder S."/>
            <person name="Scheffler B."/>
            <person name="Duke M.V."/>
            <person name="Ballard L."/>
            <person name="Kucuktas H."/>
            <person name="Kaltenboeck L."/>
            <person name="Liu H."/>
            <person name="Armbruster J."/>
            <person name="Xie Y."/>
            <person name="Kirby M.L."/>
            <person name="Tian Y."/>
            <person name="Flanagan M.E."/>
            <person name="Mu W."/>
            <person name="Waldbieser G.C."/>
        </authorList>
    </citation>
    <scope>NUCLEOTIDE SEQUENCE [LARGE SCALE GENOMIC DNA]</scope>
    <source>
        <strain evidence="10">SDA103</strain>
    </source>
</reference>
<dbReference type="GO" id="GO:0007155">
    <property type="term" value="P:cell adhesion"/>
    <property type="evidence" value="ECO:0007669"/>
    <property type="project" value="InterPro"/>
</dbReference>
<dbReference type="GO" id="GO:0005096">
    <property type="term" value="F:GTPase activator activity"/>
    <property type="evidence" value="ECO:0007669"/>
    <property type="project" value="TreeGrafter"/>
</dbReference>
<dbReference type="PANTHER" id="PTHR19226:SF2">
    <property type="entry name" value="THY-1 MEMBRANE GLYCOPROTEIN"/>
    <property type="match status" value="1"/>
</dbReference>
<dbReference type="GeneID" id="108260421"/>
<dbReference type="CTD" id="7070"/>
<gene>
    <name evidence="11" type="primary">thy1</name>
</gene>
<keyword evidence="3 9" id="KW-0732">Signal</keyword>
<dbReference type="GO" id="GO:0043209">
    <property type="term" value="C:myelin sheath"/>
    <property type="evidence" value="ECO:0007669"/>
    <property type="project" value="TreeGrafter"/>
</dbReference>
<evidence type="ECO:0000256" key="8">
    <source>
        <dbReference type="ARBA" id="ARBA00023319"/>
    </source>
</evidence>
<evidence type="ECO:0000256" key="3">
    <source>
        <dbReference type="ARBA" id="ARBA00022729"/>
    </source>
</evidence>
<evidence type="ECO:0000256" key="9">
    <source>
        <dbReference type="SAM" id="SignalP"/>
    </source>
</evidence>
<dbReference type="GO" id="GO:0005925">
    <property type="term" value="C:focal adhesion"/>
    <property type="evidence" value="ECO:0007669"/>
    <property type="project" value="TreeGrafter"/>
</dbReference>
<evidence type="ECO:0000313" key="10">
    <source>
        <dbReference type="Proteomes" id="UP000221080"/>
    </source>
</evidence>
<keyword evidence="2" id="KW-1003">Cell membrane</keyword>
<dbReference type="GO" id="GO:0005178">
    <property type="term" value="F:integrin binding"/>
    <property type="evidence" value="ECO:0007669"/>
    <property type="project" value="InterPro"/>
</dbReference>
<dbReference type="PANTHER" id="PTHR19226">
    <property type="entry name" value="THY-1 MEMBRANE GLYCOPROTEIN"/>
    <property type="match status" value="1"/>
</dbReference>
<keyword evidence="4" id="KW-0472">Membrane</keyword>
<reference evidence="11" key="2">
    <citation type="submission" date="2025-08" db="UniProtKB">
        <authorList>
            <consortium name="RefSeq"/>
        </authorList>
    </citation>
    <scope>IDENTIFICATION</scope>
    <source>
        <tissue evidence="11">Blood</tissue>
    </source>
</reference>
<name>A0A2D0QD20_ICTPU</name>
<dbReference type="GO" id="GO:0007229">
    <property type="term" value="P:integrin-mediated signaling pathway"/>
    <property type="evidence" value="ECO:0007669"/>
    <property type="project" value="TreeGrafter"/>
</dbReference>
<dbReference type="GO" id="GO:0030334">
    <property type="term" value="P:regulation of cell migration"/>
    <property type="evidence" value="ECO:0007669"/>
    <property type="project" value="InterPro"/>
</dbReference>
<sequence>MMYYSVLASFCLLGMASSQSINSLTACLTKDQNLQMECRFTLPNQGNATCTYVVDKKVAASTNITNKVDPAFQNRGSVNMHSDKCVFTLTGFADSEPKMYNCTIQQDKSVLNMGLTVDKKKTVACSAGNTLKHGGVILLLAFVLPLLSGML</sequence>
<evidence type="ECO:0000313" key="11">
    <source>
        <dbReference type="RefSeq" id="XP_017316197.1"/>
    </source>
</evidence>
<protein>
    <submittedName>
        <fullName evidence="11">Uncharacterized protein thy1</fullName>
    </submittedName>
</protein>
<keyword evidence="8" id="KW-0393">Immunoglobulin domain</keyword>
<dbReference type="InterPro" id="IPR033292">
    <property type="entry name" value="THY1"/>
</dbReference>
<dbReference type="OrthoDB" id="8842429at2759"/>